<proteinExistence type="predicted"/>
<sequence>MDPLQVAGGASATPMIRWNLECAERSGKLTPEVGDRTFRKGKNALGRTVETLSARKIAAGIWHLQLKRLLSAKVVEGRLLELT</sequence>
<dbReference type="EMBL" id="JADCNL010000008">
    <property type="protein sequence ID" value="KAG0469807.1"/>
    <property type="molecule type" value="Genomic_DNA"/>
</dbReference>
<protein>
    <submittedName>
        <fullName evidence="1">Uncharacterized protein</fullName>
    </submittedName>
</protein>
<keyword evidence="2" id="KW-1185">Reference proteome</keyword>
<gene>
    <name evidence="1" type="ORF">HPP92_016507</name>
</gene>
<name>A0A835UQ24_VANPL</name>
<dbReference type="OrthoDB" id="762064at2759"/>
<comment type="caution">
    <text evidence="1">The sequence shown here is derived from an EMBL/GenBank/DDBJ whole genome shotgun (WGS) entry which is preliminary data.</text>
</comment>
<evidence type="ECO:0000313" key="2">
    <source>
        <dbReference type="Proteomes" id="UP000636800"/>
    </source>
</evidence>
<dbReference type="Proteomes" id="UP000636800">
    <property type="component" value="Unassembled WGS sequence"/>
</dbReference>
<evidence type="ECO:0000313" key="1">
    <source>
        <dbReference type="EMBL" id="KAG0469807.1"/>
    </source>
</evidence>
<reference evidence="1 2" key="1">
    <citation type="journal article" date="2020" name="Nat. Food">
        <title>A phased Vanilla planifolia genome enables genetic improvement of flavour and production.</title>
        <authorList>
            <person name="Hasing T."/>
            <person name="Tang H."/>
            <person name="Brym M."/>
            <person name="Khazi F."/>
            <person name="Huang T."/>
            <person name="Chambers A.H."/>
        </authorList>
    </citation>
    <scope>NUCLEOTIDE SEQUENCE [LARGE SCALE GENOMIC DNA]</scope>
    <source>
        <tissue evidence="1">Leaf</tissue>
    </source>
</reference>
<organism evidence="1 2">
    <name type="scientific">Vanilla planifolia</name>
    <name type="common">Vanilla</name>
    <dbReference type="NCBI Taxonomy" id="51239"/>
    <lineage>
        <taxon>Eukaryota</taxon>
        <taxon>Viridiplantae</taxon>
        <taxon>Streptophyta</taxon>
        <taxon>Embryophyta</taxon>
        <taxon>Tracheophyta</taxon>
        <taxon>Spermatophyta</taxon>
        <taxon>Magnoliopsida</taxon>
        <taxon>Liliopsida</taxon>
        <taxon>Asparagales</taxon>
        <taxon>Orchidaceae</taxon>
        <taxon>Vanilloideae</taxon>
        <taxon>Vanilleae</taxon>
        <taxon>Vanilla</taxon>
    </lineage>
</organism>
<dbReference type="AlphaFoldDB" id="A0A835UQ24"/>
<accession>A0A835UQ24</accession>